<keyword evidence="1" id="KW-0812">Transmembrane</keyword>
<dbReference type="Proteomes" id="UP001501759">
    <property type="component" value="Unassembled WGS sequence"/>
</dbReference>
<comment type="caution">
    <text evidence="2">The sequence shown here is derived from an EMBL/GenBank/DDBJ whole genome shotgun (WGS) entry which is preliminary data.</text>
</comment>
<keyword evidence="1" id="KW-0472">Membrane</keyword>
<evidence type="ECO:0000313" key="3">
    <source>
        <dbReference type="Proteomes" id="UP001501759"/>
    </source>
</evidence>
<evidence type="ECO:0000313" key="2">
    <source>
        <dbReference type="EMBL" id="GAA5038605.1"/>
    </source>
</evidence>
<accession>A0ABP9JRW0</accession>
<gene>
    <name evidence="2" type="ORF">GCM10023335_87950</name>
</gene>
<keyword evidence="3" id="KW-1185">Reference proteome</keyword>
<proteinExistence type="predicted"/>
<dbReference type="EMBL" id="BAABKB010000048">
    <property type="protein sequence ID" value="GAA5038605.1"/>
    <property type="molecule type" value="Genomic_DNA"/>
</dbReference>
<reference evidence="3" key="1">
    <citation type="journal article" date="2019" name="Int. J. Syst. Evol. Microbiol.">
        <title>The Global Catalogue of Microorganisms (GCM) 10K type strain sequencing project: providing services to taxonomists for standard genome sequencing and annotation.</title>
        <authorList>
            <consortium name="The Broad Institute Genomics Platform"/>
            <consortium name="The Broad Institute Genome Sequencing Center for Infectious Disease"/>
            <person name="Wu L."/>
            <person name="Ma J."/>
        </authorList>
    </citation>
    <scope>NUCLEOTIDE SEQUENCE [LARGE SCALE GENOMIC DNA]</scope>
    <source>
        <strain evidence="3">JCM 18409</strain>
    </source>
</reference>
<protein>
    <submittedName>
        <fullName evidence="2">Uncharacterized protein</fullName>
    </submittedName>
</protein>
<evidence type="ECO:0000256" key="1">
    <source>
        <dbReference type="SAM" id="Phobius"/>
    </source>
</evidence>
<sequence length="70" mass="7307">MQVGAGESRPVDLPAQHASLAAQLRRNVSPVPRRALDRTHQRAGIPAGPAVSACALTAAVVIRAAMRPFV</sequence>
<keyword evidence="1" id="KW-1133">Transmembrane helix</keyword>
<organism evidence="2 3">
    <name type="scientific">Streptomyces siamensis</name>
    <dbReference type="NCBI Taxonomy" id="1274986"/>
    <lineage>
        <taxon>Bacteria</taxon>
        <taxon>Bacillati</taxon>
        <taxon>Actinomycetota</taxon>
        <taxon>Actinomycetes</taxon>
        <taxon>Kitasatosporales</taxon>
        <taxon>Streptomycetaceae</taxon>
        <taxon>Streptomyces</taxon>
    </lineage>
</organism>
<feature type="transmembrane region" description="Helical" evidence="1">
    <location>
        <begin position="43"/>
        <end position="66"/>
    </location>
</feature>
<name>A0ABP9JRW0_9ACTN</name>